<dbReference type="PROSITE" id="PS50860">
    <property type="entry name" value="AA_TRNA_LIGASE_II_ALA"/>
    <property type="match status" value="1"/>
</dbReference>
<dbReference type="FunFam" id="3.10.310.40:FF:000002">
    <property type="entry name" value="alanine--tRNA ligase, cytoplasmic"/>
    <property type="match status" value="1"/>
</dbReference>
<keyword evidence="4" id="KW-0436">Ligase</keyword>
<dbReference type="InterPro" id="IPR018163">
    <property type="entry name" value="Thr/Ala-tRNA-synth_IIc_edit"/>
</dbReference>
<accession>A0ABD2Q5A0</accession>
<dbReference type="SMART" id="SM00863">
    <property type="entry name" value="tRNA_SAD"/>
    <property type="match status" value="1"/>
</dbReference>
<evidence type="ECO:0000256" key="8">
    <source>
        <dbReference type="ARBA" id="ARBA00022917"/>
    </source>
</evidence>
<keyword evidence="8" id="KW-0648">Protein biosynthesis</keyword>
<protein>
    <recommendedName>
        <fullName evidence="2">alanine--tRNA ligase</fullName>
        <ecNumber evidence="2">6.1.1.7</ecNumber>
    </recommendedName>
</protein>
<evidence type="ECO:0000256" key="1">
    <source>
        <dbReference type="ARBA" id="ARBA00008226"/>
    </source>
</evidence>
<dbReference type="GO" id="GO:0005524">
    <property type="term" value="F:ATP binding"/>
    <property type="evidence" value="ECO:0007669"/>
    <property type="project" value="UniProtKB-KW"/>
</dbReference>
<keyword evidence="12" id="KW-1185">Reference proteome</keyword>
<feature type="domain" description="Alanyl-transfer RNA synthetases family profile" evidence="10">
    <location>
        <begin position="1"/>
        <end position="123"/>
    </location>
</feature>
<dbReference type="GO" id="GO:0006412">
    <property type="term" value="P:translation"/>
    <property type="evidence" value="ECO:0007669"/>
    <property type="project" value="UniProtKB-KW"/>
</dbReference>
<dbReference type="GO" id="GO:0004813">
    <property type="term" value="F:alanine-tRNA ligase activity"/>
    <property type="evidence" value="ECO:0007669"/>
    <property type="project" value="UniProtKB-EC"/>
</dbReference>
<comment type="caution">
    <text evidence="11">The sequence shown here is derived from an EMBL/GenBank/DDBJ whole genome shotgun (WGS) entry which is preliminary data.</text>
</comment>
<comment type="similarity">
    <text evidence="1">Belongs to the class-II aminoacyl-tRNA synthetase family.</text>
</comment>
<dbReference type="EC" id="6.1.1.7" evidence="2"/>
<dbReference type="SUPFAM" id="SSF55186">
    <property type="entry name" value="ThrRS/AlaRS common domain"/>
    <property type="match status" value="1"/>
</dbReference>
<evidence type="ECO:0000256" key="4">
    <source>
        <dbReference type="ARBA" id="ARBA00022598"/>
    </source>
</evidence>
<dbReference type="InterPro" id="IPR018165">
    <property type="entry name" value="Ala-tRNA-synth_IIc_core"/>
</dbReference>
<proteinExistence type="inferred from homology"/>
<evidence type="ECO:0000256" key="6">
    <source>
        <dbReference type="ARBA" id="ARBA00022840"/>
    </source>
</evidence>
<dbReference type="Pfam" id="PF02272">
    <property type="entry name" value="DHHA1"/>
    <property type="match status" value="1"/>
</dbReference>
<dbReference type="Proteomes" id="UP001626550">
    <property type="component" value="Unassembled WGS sequence"/>
</dbReference>
<evidence type="ECO:0000313" key="12">
    <source>
        <dbReference type="Proteomes" id="UP001626550"/>
    </source>
</evidence>
<evidence type="ECO:0000313" key="11">
    <source>
        <dbReference type="EMBL" id="KAL3314754.1"/>
    </source>
</evidence>
<evidence type="ECO:0000256" key="7">
    <source>
        <dbReference type="ARBA" id="ARBA00022884"/>
    </source>
</evidence>
<dbReference type="InterPro" id="IPR050058">
    <property type="entry name" value="Ala-tRNA_ligase"/>
</dbReference>
<evidence type="ECO:0000256" key="5">
    <source>
        <dbReference type="ARBA" id="ARBA00022741"/>
    </source>
</evidence>
<organism evidence="11 12">
    <name type="scientific">Cichlidogyrus casuarinus</name>
    <dbReference type="NCBI Taxonomy" id="1844966"/>
    <lineage>
        <taxon>Eukaryota</taxon>
        <taxon>Metazoa</taxon>
        <taxon>Spiralia</taxon>
        <taxon>Lophotrochozoa</taxon>
        <taxon>Platyhelminthes</taxon>
        <taxon>Monogenea</taxon>
        <taxon>Monopisthocotylea</taxon>
        <taxon>Dactylogyridea</taxon>
        <taxon>Ancyrocephalidae</taxon>
        <taxon>Cichlidogyrus</taxon>
    </lineage>
</organism>
<reference evidence="11 12" key="1">
    <citation type="submission" date="2024-11" db="EMBL/GenBank/DDBJ databases">
        <title>Adaptive evolution of stress response genes in parasites aligns with host niche diversity.</title>
        <authorList>
            <person name="Hahn C."/>
            <person name="Resl P."/>
        </authorList>
    </citation>
    <scope>NUCLEOTIDE SEQUENCE [LARGE SCALE GENOMIC DNA]</scope>
    <source>
        <strain evidence="11">EGGRZ-B1_66</strain>
        <tissue evidence="11">Body</tissue>
    </source>
</reference>
<dbReference type="Gene3D" id="3.10.310.40">
    <property type="match status" value="1"/>
</dbReference>
<dbReference type="FunFam" id="3.30.980.10:FF:000004">
    <property type="entry name" value="Alanine--tRNA ligase, cytoplasmic"/>
    <property type="match status" value="1"/>
</dbReference>
<gene>
    <name evidence="11" type="ORF">Ciccas_006629</name>
</gene>
<dbReference type="Pfam" id="PF07973">
    <property type="entry name" value="tRNA_SAD"/>
    <property type="match status" value="1"/>
</dbReference>
<sequence>MTKDEIAQTEESAKTLIAAGGDVFAEDTPLGTAKSIQGLRAVFGEVYPDPVRVVSIGIDVKDLVADPMSPAGSKTSVEFCGGTHVRNAKHIGEFVIVSEEAIAKGIRRIIAVTGHEAERAVKIATQLEQEMEMLLGRSGSIQTVEEAKRLSSELLEALDKVNQAPIGYCKRDMMRTSLSEARKIADTKIREEKQAQGNKILDEARSLCLASGLKNGADICEASNKTTEESWLVYRFSTPCSDSKTVNTALKELEKSFPERALMVVASDEAKVLCMCLVPQSLNALGLKANEWVKSVQELIDAKGGGKPTAAQAIGSKLTGIEVLLKKAADYAKTSLK</sequence>
<keyword evidence="6" id="KW-0067">ATP-binding</keyword>
<keyword evidence="9" id="KW-0030">Aminoacyl-tRNA synthetase</keyword>
<dbReference type="EMBL" id="JBJKFK010000916">
    <property type="protein sequence ID" value="KAL3314754.1"/>
    <property type="molecule type" value="Genomic_DNA"/>
</dbReference>
<evidence type="ECO:0000259" key="10">
    <source>
        <dbReference type="PROSITE" id="PS50860"/>
    </source>
</evidence>
<dbReference type="GO" id="GO:0000049">
    <property type="term" value="F:tRNA binding"/>
    <property type="evidence" value="ECO:0007669"/>
    <property type="project" value="UniProtKB-KW"/>
</dbReference>
<keyword evidence="3" id="KW-0820">tRNA-binding</keyword>
<keyword evidence="7" id="KW-0694">RNA-binding</keyword>
<evidence type="ECO:0000256" key="9">
    <source>
        <dbReference type="ARBA" id="ARBA00023146"/>
    </source>
</evidence>
<dbReference type="InterPro" id="IPR003156">
    <property type="entry name" value="DHHA1_dom"/>
</dbReference>
<dbReference type="PANTHER" id="PTHR11777:SF9">
    <property type="entry name" value="ALANINE--TRNA LIGASE, CYTOPLASMIC"/>
    <property type="match status" value="1"/>
</dbReference>
<dbReference type="Gene3D" id="3.30.980.10">
    <property type="entry name" value="Threonyl-trna Synthetase, Chain A, domain 2"/>
    <property type="match status" value="1"/>
</dbReference>
<dbReference type="PANTHER" id="PTHR11777">
    <property type="entry name" value="ALANYL-TRNA SYNTHETASE"/>
    <property type="match status" value="1"/>
</dbReference>
<keyword evidence="5" id="KW-0547">Nucleotide-binding</keyword>
<dbReference type="AlphaFoldDB" id="A0ABD2Q5A0"/>
<evidence type="ECO:0000256" key="3">
    <source>
        <dbReference type="ARBA" id="ARBA00022555"/>
    </source>
</evidence>
<name>A0ABD2Q5A0_9PLAT</name>
<dbReference type="InterPro" id="IPR012947">
    <property type="entry name" value="tRNA_SAD"/>
</dbReference>
<evidence type="ECO:0000256" key="2">
    <source>
        <dbReference type="ARBA" id="ARBA00013168"/>
    </source>
</evidence>